<name>A0AAW2VVJ7_9LAMI</name>
<proteinExistence type="predicted"/>
<protein>
    <recommendedName>
        <fullName evidence="2">Integrase catalytic domain-containing protein</fullName>
    </recommendedName>
</protein>
<dbReference type="PANTHER" id="PTHR47266">
    <property type="entry name" value="ENDONUCLEASE-RELATED"/>
    <property type="match status" value="1"/>
</dbReference>
<reference evidence="1" key="1">
    <citation type="submission" date="2020-06" db="EMBL/GenBank/DDBJ databases">
        <authorList>
            <person name="Li T."/>
            <person name="Hu X."/>
            <person name="Zhang T."/>
            <person name="Song X."/>
            <person name="Zhang H."/>
            <person name="Dai N."/>
            <person name="Sheng W."/>
            <person name="Hou X."/>
            <person name="Wei L."/>
        </authorList>
    </citation>
    <scope>NUCLEOTIDE SEQUENCE</scope>
    <source>
        <strain evidence="1">KEN1</strain>
        <tissue evidence="1">Leaf</tissue>
    </source>
</reference>
<dbReference type="EMBL" id="JACGWN010000009">
    <property type="protein sequence ID" value="KAL0433495.1"/>
    <property type="molecule type" value="Genomic_DNA"/>
</dbReference>
<comment type="caution">
    <text evidence="1">The sequence shown here is derived from an EMBL/GenBank/DDBJ whole genome shotgun (WGS) entry which is preliminary data.</text>
</comment>
<evidence type="ECO:0000313" key="1">
    <source>
        <dbReference type="EMBL" id="KAL0433495.1"/>
    </source>
</evidence>
<dbReference type="AlphaFoldDB" id="A0AAW2VVJ7"/>
<dbReference type="Gene3D" id="3.30.420.10">
    <property type="entry name" value="Ribonuclease H-like superfamily/Ribonuclease H"/>
    <property type="match status" value="1"/>
</dbReference>
<dbReference type="GO" id="GO:0003676">
    <property type="term" value="F:nucleic acid binding"/>
    <property type="evidence" value="ECO:0007669"/>
    <property type="project" value="InterPro"/>
</dbReference>
<gene>
    <name evidence="1" type="ORF">Slati_2683800</name>
</gene>
<dbReference type="InterPro" id="IPR036397">
    <property type="entry name" value="RNaseH_sf"/>
</dbReference>
<evidence type="ECO:0008006" key="2">
    <source>
        <dbReference type="Google" id="ProtNLM"/>
    </source>
</evidence>
<organism evidence="1">
    <name type="scientific">Sesamum latifolium</name>
    <dbReference type="NCBI Taxonomy" id="2727402"/>
    <lineage>
        <taxon>Eukaryota</taxon>
        <taxon>Viridiplantae</taxon>
        <taxon>Streptophyta</taxon>
        <taxon>Embryophyta</taxon>
        <taxon>Tracheophyta</taxon>
        <taxon>Spermatophyta</taxon>
        <taxon>Magnoliopsida</taxon>
        <taxon>eudicotyledons</taxon>
        <taxon>Gunneridae</taxon>
        <taxon>Pentapetalae</taxon>
        <taxon>asterids</taxon>
        <taxon>lamiids</taxon>
        <taxon>Lamiales</taxon>
        <taxon>Pedaliaceae</taxon>
        <taxon>Sesamum</taxon>
    </lineage>
</organism>
<dbReference type="SUPFAM" id="SSF53098">
    <property type="entry name" value="Ribonuclease H-like"/>
    <property type="match status" value="1"/>
</dbReference>
<dbReference type="InterPro" id="IPR012337">
    <property type="entry name" value="RNaseH-like_sf"/>
</dbReference>
<reference evidence="1" key="2">
    <citation type="journal article" date="2024" name="Plant">
        <title>Genomic evolution and insights into agronomic trait innovations of Sesamum species.</title>
        <authorList>
            <person name="Miao H."/>
            <person name="Wang L."/>
            <person name="Qu L."/>
            <person name="Liu H."/>
            <person name="Sun Y."/>
            <person name="Le M."/>
            <person name="Wang Q."/>
            <person name="Wei S."/>
            <person name="Zheng Y."/>
            <person name="Lin W."/>
            <person name="Duan Y."/>
            <person name="Cao H."/>
            <person name="Xiong S."/>
            <person name="Wang X."/>
            <person name="Wei L."/>
            <person name="Li C."/>
            <person name="Ma Q."/>
            <person name="Ju M."/>
            <person name="Zhao R."/>
            <person name="Li G."/>
            <person name="Mu C."/>
            <person name="Tian Q."/>
            <person name="Mei H."/>
            <person name="Zhang T."/>
            <person name="Gao T."/>
            <person name="Zhang H."/>
        </authorList>
    </citation>
    <scope>NUCLEOTIDE SEQUENCE</scope>
    <source>
        <strain evidence="1">KEN1</strain>
    </source>
</reference>
<dbReference type="InterPro" id="IPR052160">
    <property type="entry name" value="Gypsy_RT_Integrase-like"/>
</dbReference>
<accession>A0AAW2VVJ7</accession>
<sequence length="135" mass="15927">MLQDTHELVRRFRACQEHANVNHQPTVLMQPLESPCPFDQWGLDLVGPFPQATGQRKFFIVAVDYFMKWVEAEALAKTSEKEVIKFLWKNIICRFGILRPSIRQWDSVLGQQTEVTNRTILQYLKTGWERRREHG</sequence>